<organism evidence="9 10">
    <name type="scientific">Stackebrandtia endophytica</name>
    <dbReference type="NCBI Taxonomy" id="1496996"/>
    <lineage>
        <taxon>Bacteria</taxon>
        <taxon>Bacillati</taxon>
        <taxon>Actinomycetota</taxon>
        <taxon>Actinomycetes</taxon>
        <taxon>Glycomycetales</taxon>
        <taxon>Glycomycetaceae</taxon>
        <taxon>Stackebrandtia</taxon>
    </lineage>
</organism>
<feature type="transmembrane region" description="Helical" evidence="8">
    <location>
        <begin position="273"/>
        <end position="296"/>
    </location>
</feature>
<dbReference type="AlphaFoldDB" id="A0A543B1V4"/>
<dbReference type="PANTHER" id="PTHR21716:SF53">
    <property type="entry name" value="PERMEASE PERM-RELATED"/>
    <property type="match status" value="1"/>
</dbReference>
<dbReference type="Proteomes" id="UP000317043">
    <property type="component" value="Unassembled WGS sequence"/>
</dbReference>
<keyword evidence="3" id="KW-0813">Transport</keyword>
<keyword evidence="6 8" id="KW-1133">Transmembrane helix</keyword>
<evidence type="ECO:0000256" key="2">
    <source>
        <dbReference type="ARBA" id="ARBA00009773"/>
    </source>
</evidence>
<evidence type="ECO:0000256" key="7">
    <source>
        <dbReference type="ARBA" id="ARBA00023136"/>
    </source>
</evidence>
<evidence type="ECO:0000256" key="1">
    <source>
        <dbReference type="ARBA" id="ARBA00004651"/>
    </source>
</evidence>
<feature type="transmembrane region" description="Helical" evidence="8">
    <location>
        <begin position="164"/>
        <end position="187"/>
    </location>
</feature>
<evidence type="ECO:0000256" key="8">
    <source>
        <dbReference type="SAM" id="Phobius"/>
    </source>
</evidence>
<keyword evidence="7 8" id="KW-0472">Membrane</keyword>
<protein>
    <submittedName>
        <fullName evidence="9">Putative PurR-regulated permease PerM</fullName>
    </submittedName>
</protein>
<dbReference type="InterPro" id="IPR002549">
    <property type="entry name" value="AI-2E-like"/>
</dbReference>
<comment type="subcellular location">
    <subcellularLocation>
        <location evidence="1">Cell membrane</location>
        <topology evidence="1">Multi-pass membrane protein</topology>
    </subcellularLocation>
</comment>
<evidence type="ECO:0000313" key="9">
    <source>
        <dbReference type="EMBL" id="TQL78825.1"/>
    </source>
</evidence>
<dbReference type="InParanoid" id="A0A543B1V4"/>
<proteinExistence type="inferred from homology"/>
<dbReference type="OrthoDB" id="4016357at2"/>
<name>A0A543B1V4_9ACTN</name>
<feature type="transmembrane region" description="Helical" evidence="8">
    <location>
        <begin position="77"/>
        <end position="100"/>
    </location>
</feature>
<feature type="transmembrane region" description="Helical" evidence="8">
    <location>
        <begin position="316"/>
        <end position="341"/>
    </location>
</feature>
<feature type="transmembrane region" description="Helical" evidence="8">
    <location>
        <begin position="48"/>
        <end position="70"/>
    </location>
</feature>
<reference evidence="9 10" key="1">
    <citation type="submission" date="2019-06" db="EMBL/GenBank/DDBJ databases">
        <title>Sequencing the genomes of 1000 actinobacteria strains.</title>
        <authorList>
            <person name="Klenk H.-P."/>
        </authorList>
    </citation>
    <scope>NUCLEOTIDE SEQUENCE [LARGE SCALE GENOMIC DNA]</scope>
    <source>
        <strain evidence="9 10">DSM 45928</strain>
    </source>
</reference>
<evidence type="ECO:0000313" key="10">
    <source>
        <dbReference type="Proteomes" id="UP000317043"/>
    </source>
</evidence>
<dbReference type="EMBL" id="VFOW01000001">
    <property type="protein sequence ID" value="TQL78825.1"/>
    <property type="molecule type" value="Genomic_DNA"/>
</dbReference>
<feature type="transmembrane region" description="Helical" evidence="8">
    <location>
        <begin position="216"/>
        <end position="241"/>
    </location>
</feature>
<accession>A0A543B1V4</accession>
<evidence type="ECO:0000256" key="3">
    <source>
        <dbReference type="ARBA" id="ARBA00022448"/>
    </source>
</evidence>
<evidence type="ECO:0000256" key="6">
    <source>
        <dbReference type="ARBA" id="ARBA00022989"/>
    </source>
</evidence>
<feature type="transmembrane region" description="Helical" evidence="8">
    <location>
        <begin position="25"/>
        <end position="42"/>
    </location>
</feature>
<comment type="caution">
    <text evidence="9">The sequence shown here is derived from an EMBL/GenBank/DDBJ whole genome shotgun (WGS) entry which is preliminary data.</text>
</comment>
<dbReference type="GO" id="GO:0005886">
    <property type="term" value="C:plasma membrane"/>
    <property type="evidence" value="ECO:0007669"/>
    <property type="project" value="UniProtKB-SubCell"/>
</dbReference>
<comment type="similarity">
    <text evidence="2">Belongs to the autoinducer-2 exporter (AI-2E) (TC 2.A.86) family.</text>
</comment>
<keyword evidence="4" id="KW-1003">Cell membrane</keyword>
<evidence type="ECO:0000256" key="4">
    <source>
        <dbReference type="ARBA" id="ARBA00022475"/>
    </source>
</evidence>
<sequence>MVVSKDGSGRVNQEKDVARVPLSRYALITAVVLIVVLLKDLLLQAGTVIGLVFLSFLLAVGLEPAVAWLVRRSMKRSLAVITVCAVVALISAGMTAIVVAPAVREFGSLVDVIPEQTERLAERLGGDNPIGRYLQEKEVHTNIQKALSDLPGAIGSSIGVVFDVLAGIVGVVFAGFTILALAVYFMFSLPKIINALAVTLGTPERDRVLRKALTQVGGYILGQALISATAGVSAYIFFLIAGLPYPAVLAVAVALLGLIPQVGAFAGATIGIVAALSVGVTIAILTLAFFVVYQLVENYWYAPKVFSKATTLSPLMAFIAALLGGASFGLVGAVAALPIAAAGKVVVSHLLAERVASGTIATHREGIQDEQALSPPTKKPD</sequence>
<evidence type="ECO:0000256" key="5">
    <source>
        <dbReference type="ARBA" id="ARBA00022692"/>
    </source>
</evidence>
<dbReference type="PANTHER" id="PTHR21716">
    <property type="entry name" value="TRANSMEMBRANE PROTEIN"/>
    <property type="match status" value="1"/>
</dbReference>
<feature type="transmembrane region" description="Helical" evidence="8">
    <location>
        <begin position="247"/>
        <end position="266"/>
    </location>
</feature>
<dbReference type="Pfam" id="PF01594">
    <property type="entry name" value="AI-2E_transport"/>
    <property type="match status" value="1"/>
</dbReference>
<gene>
    <name evidence="9" type="ORF">FB566_4420</name>
</gene>
<keyword evidence="5 8" id="KW-0812">Transmembrane</keyword>
<keyword evidence="10" id="KW-1185">Reference proteome</keyword>
<dbReference type="GO" id="GO:0055085">
    <property type="term" value="P:transmembrane transport"/>
    <property type="evidence" value="ECO:0007669"/>
    <property type="project" value="TreeGrafter"/>
</dbReference>